<accession>A0A0F9FX03</accession>
<sequence>VLRPHIPKNISYSSLDVEGNPDYKIDLNSQKIPVADKTFDILVCLGTLEHLFYPKEVLREFRRVVKDDGLFILTIPNEYNFWLRANYFFARKLEGTDEPFEVVTKRQHIHLTRVKDALSLFSQHFKVKKIIYSWQSRRATQKVFYYYLDFVIGFLAKIFHGLFTRNVIMIGNKKEWDR</sequence>
<feature type="transmembrane region" description="Helical" evidence="1">
    <location>
        <begin position="144"/>
        <end position="163"/>
    </location>
</feature>
<keyword evidence="1" id="KW-1133">Transmembrane helix</keyword>
<feature type="non-terminal residue" evidence="3">
    <location>
        <position position="1"/>
    </location>
</feature>
<dbReference type="Gene3D" id="3.40.50.150">
    <property type="entry name" value="Vaccinia Virus protein VP39"/>
    <property type="match status" value="1"/>
</dbReference>
<comment type="caution">
    <text evidence="3">The sequence shown here is derived from an EMBL/GenBank/DDBJ whole genome shotgun (WGS) entry which is preliminary data.</text>
</comment>
<dbReference type="CDD" id="cd02440">
    <property type="entry name" value="AdoMet_MTases"/>
    <property type="match status" value="1"/>
</dbReference>
<keyword evidence="1" id="KW-0472">Membrane</keyword>
<evidence type="ECO:0000259" key="2">
    <source>
        <dbReference type="Pfam" id="PF08241"/>
    </source>
</evidence>
<dbReference type="SUPFAM" id="SSF53335">
    <property type="entry name" value="S-adenosyl-L-methionine-dependent methyltransferases"/>
    <property type="match status" value="1"/>
</dbReference>
<dbReference type="EMBL" id="LAZR01028674">
    <property type="protein sequence ID" value="KKL61885.1"/>
    <property type="molecule type" value="Genomic_DNA"/>
</dbReference>
<feature type="domain" description="Methyltransferase type 11" evidence="2">
    <location>
        <begin position="27"/>
        <end position="73"/>
    </location>
</feature>
<reference evidence="3" key="1">
    <citation type="journal article" date="2015" name="Nature">
        <title>Complex archaea that bridge the gap between prokaryotes and eukaryotes.</title>
        <authorList>
            <person name="Spang A."/>
            <person name="Saw J.H."/>
            <person name="Jorgensen S.L."/>
            <person name="Zaremba-Niedzwiedzka K."/>
            <person name="Martijn J."/>
            <person name="Lind A.E."/>
            <person name="van Eijk R."/>
            <person name="Schleper C."/>
            <person name="Guy L."/>
            <person name="Ettema T.J."/>
        </authorList>
    </citation>
    <scope>NUCLEOTIDE SEQUENCE</scope>
</reference>
<dbReference type="Pfam" id="PF08241">
    <property type="entry name" value="Methyltransf_11"/>
    <property type="match status" value="1"/>
</dbReference>
<dbReference type="InterPro" id="IPR013216">
    <property type="entry name" value="Methyltransf_11"/>
</dbReference>
<gene>
    <name evidence="3" type="ORF">LCGC14_2190860</name>
</gene>
<name>A0A0F9FX03_9ZZZZ</name>
<dbReference type="AlphaFoldDB" id="A0A0F9FX03"/>
<dbReference type="InterPro" id="IPR029063">
    <property type="entry name" value="SAM-dependent_MTases_sf"/>
</dbReference>
<protein>
    <recommendedName>
        <fullName evidence="2">Methyltransferase type 11 domain-containing protein</fullName>
    </recommendedName>
</protein>
<proteinExistence type="predicted"/>
<evidence type="ECO:0000256" key="1">
    <source>
        <dbReference type="SAM" id="Phobius"/>
    </source>
</evidence>
<keyword evidence="1" id="KW-0812">Transmembrane</keyword>
<evidence type="ECO:0000313" key="3">
    <source>
        <dbReference type="EMBL" id="KKL61885.1"/>
    </source>
</evidence>
<dbReference type="GO" id="GO:0008757">
    <property type="term" value="F:S-adenosylmethionine-dependent methyltransferase activity"/>
    <property type="evidence" value="ECO:0007669"/>
    <property type="project" value="InterPro"/>
</dbReference>
<organism evidence="3">
    <name type="scientific">marine sediment metagenome</name>
    <dbReference type="NCBI Taxonomy" id="412755"/>
    <lineage>
        <taxon>unclassified sequences</taxon>
        <taxon>metagenomes</taxon>
        <taxon>ecological metagenomes</taxon>
    </lineage>
</organism>